<organism evidence="9 10">
    <name type="scientific">Paenibacillus algicola</name>
    <dbReference type="NCBI Taxonomy" id="2565926"/>
    <lineage>
        <taxon>Bacteria</taxon>
        <taxon>Bacillati</taxon>
        <taxon>Bacillota</taxon>
        <taxon>Bacilli</taxon>
        <taxon>Bacillales</taxon>
        <taxon>Paenibacillaceae</taxon>
        <taxon>Paenibacillus</taxon>
    </lineage>
</organism>
<dbReference type="InterPro" id="IPR000515">
    <property type="entry name" value="MetI-like"/>
</dbReference>
<keyword evidence="4 7" id="KW-0812">Transmembrane</keyword>
<dbReference type="GO" id="GO:0055085">
    <property type="term" value="P:transmembrane transport"/>
    <property type="evidence" value="ECO:0007669"/>
    <property type="project" value="InterPro"/>
</dbReference>
<keyword evidence="2 7" id="KW-0813">Transport</keyword>
<evidence type="ECO:0000256" key="7">
    <source>
        <dbReference type="RuleBase" id="RU363032"/>
    </source>
</evidence>
<keyword evidence="3" id="KW-1003">Cell membrane</keyword>
<reference evidence="9 10" key="1">
    <citation type="submission" date="2019-05" db="EMBL/GenBank/DDBJ databases">
        <authorList>
            <person name="Chen C."/>
        </authorList>
    </citation>
    <scope>NUCLEOTIDE SEQUENCE [LARGE SCALE GENOMIC DNA]</scope>
    <source>
        <strain evidence="9 10">HB172198</strain>
    </source>
</reference>
<dbReference type="InterPro" id="IPR053474">
    <property type="entry name" value="Staphylopine_ABC_permease"/>
</dbReference>
<comment type="subcellular location">
    <subcellularLocation>
        <location evidence="1 7">Cell membrane</location>
        <topology evidence="1 7">Multi-pass membrane protein</topology>
    </subcellularLocation>
</comment>
<dbReference type="Proteomes" id="UP000300879">
    <property type="component" value="Chromosome"/>
</dbReference>
<dbReference type="Pfam" id="PF12911">
    <property type="entry name" value="OppC_N"/>
    <property type="match status" value="1"/>
</dbReference>
<comment type="similarity">
    <text evidence="7">Belongs to the binding-protein-dependent transport system permease family.</text>
</comment>
<dbReference type="NCBIfam" id="NF045473">
    <property type="entry name" value="Opp1C"/>
    <property type="match status" value="1"/>
</dbReference>
<dbReference type="Pfam" id="PF00528">
    <property type="entry name" value="BPD_transp_1"/>
    <property type="match status" value="1"/>
</dbReference>
<dbReference type="OrthoDB" id="9797472at2"/>
<dbReference type="PROSITE" id="PS50928">
    <property type="entry name" value="ABC_TM1"/>
    <property type="match status" value="1"/>
</dbReference>
<evidence type="ECO:0000313" key="10">
    <source>
        <dbReference type="Proteomes" id="UP000300879"/>
    </source>
</evidence>
<feature type="transmembrane region" description="Helical" evidence="7">
    <location>
        <begin position="246"/>
        <end position="265"/>
    </location>
</feature>
<dbReference type="CDD" id="cd06261">
    <property type="entry name" value="TM_PBP2"/>
    <property type="match status" value="1"/>
</dbReference>
<dbReference type="GO" id="GO:0005886">
    <property type="term" value="C:plasma membrane"/>
    <property type="evidence" value="ECO:0007669"/>
    <property type="project" value="UniProtKB-SubCell"/>
</dbReference>
<name>A0A4P8XJU3_9BACL</name>
<sequence length="301" mass="32293">MNMRLRLKRLLSDPLAALSLGVITLIMTAGAFAPFFAPHDPYEVNMSLRYAGSSMEHWLGNDHLGRCILSRLIYGIRPSVIWVFGTLLLSALFGALLGLVSGILRGKTEAVIMGACDVVLSFPGTVMTLAIVGMLGVGMENILLAFILLKWAWFARVVRASVLQYTESEYVKFAKVIGVPTSKIMTKHIIPVTLPDFAVAASGSFGSMILQISGFSFLGLGIQAPHAEWGMMLNEVRDVLFTKPEFVIAPALAIIITVSSVQFLADALQKALNPQLSTNGAVPEASTATGNQRLAKGEVAG</sequence>
<dbReference type="KEGG" id="palo:E6C60_2219"/>
<evidence type="ECO:0000256" key="5">
    <source>
        <dbReference type="ARBA" id="ARBA00022989"/>
    </source>
</evidence>
<proteinExistence type="inferred from homology"/>
<protein>
    <submittedName>
        <fullName evidence="9">ABC transporter permease</fullName>
    </submittedName>
</protein>
<dbReference type="SUPFAM" id="SSF161098">
    <property type="entry name" value="MetI-like"/>
    <property type="match status" value="1"/>
</dbReference>
<evidence type="ECO:0000256" key="6">
    <source>
        <dbReference type="ARBA" id="ARBA00023136"/>
    </source>
</evidence>
<dbReference type="EMBL" id="CP040396">
    <property type="protein sequence ID" value="QCT02932.1"/>
    <property type="molecule type" value="Genomic_DNA"/>
</dbReference>
<evidence type="ECO:0000256" key="4">
    <source>
        <dbReference type="ARBA" id="ARBA00022692"/>
    </source>
</evidence>
<evidence type="ECO:0000256" key="3">
    <source>
        <dbReference type="ARBA" id="ARBA00022475"/>
    </source>
</evidence>
<feature type="transmembrane region" description="Helical" evidence="7">
    <location>
        <begin position="80"/>
        <end position="104"/>
    </location>
</feature>
<keyword evidence="10" id="KW-1185">Reference proteome</keyword>
<dbReference type="PANTHER" id="PTHR43386">
    <property type="entry name" value="OLIGOPEPTIDE TRANSPORT SYSTEM PERMEASE PROTEIN APPC"/>
    <property type="match status" value="1"/>
</dbReference>
<feature type="domain" description="ABC transmembrane type-1" evidence="8">
    <location>
        <begin position="76"/>
        <end position="265"/>
    </location>
</feature>
<keyword evidence="6 7" id="KW-0472">Membrane</keyword>
<gene>
    <name evidence="9" type="ORF">E6C60_2219</name>
</gene>
<dbReference type="Gene3D" id="1.10.3720.10">
    <property type="entry name" value="MetI-like"/>
    <property type="match status" value="1"/>
</dbReference>
<dbReference type="InterPro" id="IPR050366">
    <property type="entry name" value="BP-dependent_transpt_permease"/>
</dbReference>
<evidence type="ECO:0000313" key="9">
    <source>
        <dbReference type="EMBL" id="QCT02932.1"/>
    </source>
</evidence>
<evidence type="ECO:0000259" key="8">
    <source>
        <dbReference type="PROSITE" id="PS50928"/>
    </source>
</evidence>
<accession>A0A4P8XJU3</accession>
<evidence type="ECO:0000256" key="2">
    <source>
        <dbReference type="ARBA" id="ARBA00022448"/>
    </source>
</evidence>
<evidence type="ECO:0000256" key="1">
    <source>
        <dbReference type="ARBA" id="ARBA00004651"/>
    </source>
</evidence>
<dbReference type="AlphaFoldDB" id="A0A4P8XJU3"/>
<dbReference type="InterPro" id="IPR025966">
    <property type="entry name" value="OppC_N"/>
</dbReference>
<dbReference type="InterPro" id="IPR035906">
    <property type="entry name" value="MetI-like_sf"/>
</dbReference>
<dbReference type="PANTHER" id="PTHR43386:SF1">
    <property type="entry name" value="D,D-DIPEPTIDE TRANSPORT SYSTEM PERMEASE PROTEIN DDPC-RELATED"/>
    <property type="match status" value="1"/>
</dbReference>
<keyword evidence="5 7" id="KW-1133">Transmembrane helix</keyword>